<organism evidence="6 7">
    <name type="scientific">Cylindrotheca closterium</name>
    <dbReference type="NCBI Taxonomy" id="2856"/>
    <lineage>
        <taxon>Eukaryota</taxon>
        <taxon>Sar</taxon>
        <taxon>Stramenopiles</taxon>
        <taxon>Ochrophyta</taxon>
        <taxon>Bacillariophyta</taxon>
        <taxon>Bacillariophyceae</taxon>
        <taxon>Bacillariophycidae</taxon>
        <taxon>Bacillariales</taxon>
        <taxon>Bacillariaceae</taxon>
        <taxon>Cylindrotheca</taxon>
    </lineage>
</organism>
<feature type="signal peptide" evidence="4">
    <location>
        <begin position="1"/>
        <end position="23"/>
    </location>
</feature>
<dbReference type="Proteomes" id="UP001295423">
    <property type="component" value="Unassembled WGS sequence"/>
</dbReference>
<dbReference type="InterPro" id="IPR051556">
    <property type="entry name" value="N-term/lysine_N-AcTrnsfr"/>
</dbReference>
<feature type="domain" description="N-acetyltransferase" evidence="5">
    <location>
        <begin position="50"/>
        <end position="230"/>
    </location>
</feature>
<dbReference type="PROSITE" id="PS51186">
    <property type="entry name" value="GNAT"/>
    <property type="match status" value="1"/>
</dbReference>
<dbReference type="GO" id="GO:0007064">
    <property type="term" value="P:mitotic sister chromatid cohesion"/>
    <property type="evidence" value="ECO:0007669"/>
    <property type="project" value="TreeGrafter"/>
</dbReference>
<dbReference type="AlphaFoldDB" id="A0AAD2G700"/>
<dbReference type="CDD" id="cd04301">
    <property type="entry name" value="NAT_SF"/>
    <property type="match status" value="1"/>
</dbReference>
<dbReference type="Pfam" id="PF00583">
    <property type="entry name" value="Acetyltransf_1"/>
    <property type="match status" value="1"/>
</dbReference>
<protein>
    <recommendedName>
        <fullName evidence="5">N-acetyltransferase domain-containing protein</fullName>
    </recommendedName>
</protein>
<keyword evidence="2" id="KW-0012">Acyltransferase</keyword>
<keyword evidence="1" id="KW-0808">Transferase</keyword>
<evidence type="ECO:0000256" key="3">
    <source>
        <dbReference type="SAM" id="MobiDB-lite"/>
    </source>
</evidence>
<dbReference type="InterPro" id="IPR000182">
    <property type="entry name" value="GNAT_dom"/>
</dbReference>
<evidence type="ECO:0000313" key="7">
    <source>
        <dbReference type="Proteomes" id="UP001295423"/>
    </source>
</evidence>
<accession>A0AAD2G700</accession>
<dbReference type="GO" id="GO:0031415">
    <property type="term" value="C:NatA complex"/>
    <property type="evidence" value="ECO:0007669"/>
    <property type="project" value="TreeGrafter"/>
</dbReference>
<feature type="region of interest" description="Disordered" evidence="3">
    <location>
        <begin position="250"/>
        <end position="277"/>
    </location>
</feature>
<dbReference type="PANTHER" id="PTHR42919:SF8">
    <property type="entry name" value="N-ALPHA-ACETYLTRANSFERASE 50"/>
    <property type="match status" value="1"/>
</dbReference>
<dbReference type="Gene3D" id="3.40.630.30">
    <property type="match status" value="1"/>
</dbReference>
<evidence type="ECO:0000256" key="2">
    <source>
        <dbReference type="ARBA" id="ARBA00023315"/>
    </source>
</evidence>
<comment type="caution">
    <text evidence="6">The sequence shown here is derived from an EMBL/GenBank/DDBJ whole genome shotgun (WGS) entry which is preliminary data.</text>
</comment>
<dbReference type="PANTHER" id="PTHR42919">
    <property type="entry name" value="N-ALPHA-ACETYLTRANSFERASE"/>
    <property type="match status" value="1"/>
</dbReference>
<dbReference type="GO" id="GO:0008080">
    <property type="term" value="F:N-acetyltransferase activity"/>
    <property type="evidence" value="ECO:0007669"/>
    <property type="project" value="TreeGrafter"/>
</dbReference>
<reference evidence="6" key="1">
    <citation type="submission" date="2023-08" db="EMBL/GenBank/DDBJ databases">
        <authorList>
            <person name="Audoor S."/>
            <person name="Bilcke G."/>
        </authorList>
    </citation>
    <scope>NUCLEOTIDE SEQUENCE</scope>
</reference>
<proteinExistence type="predicted"/>
<gene>
    <name evidence="6" type="ORF">CYCCA115_LOCUS20966</name>
</gene>
<evidence type="ECO:0000313" key="6">
    <source>
        <dbReference type="EMBL" id="CAJ1965137.1"/>
    </source>
</evidence>
<evidence type="ECO:0000256" key="4">
    <source>
        <dbReference type="SAM" id="SignalP"/>
    </source>
</evidence>
<evidence type="ECO:0000256" key="1">
    <source>
        <dbReference type="ARBA" id="ARBA00022679"/>
    </source>
</evidence>
<keyword evidence="4" id="KW-0732">Signal</keyword>
<dbReference type="InterPro" id="IPR016181">
    <property type="entry name" value="Acyl_CoA_acyltransferase"/>
</dbReference>
<sequence length="277" mass="30975">MCINAVKLATVSFMLALLGQNDAWMLCKNQGKTRERMRMSLYFATTKPDVHVHPVKPQSNQDIMDLADMRYSEWIQGEETGEKTPSLGAFRMATAEIVQERAQEGAMTFLARVESNTKSQPKAQAAAVVGSAELSPIELKGLLPVSHLATTRKWLYVTDVVTSATHRRLGVGTKLMDAVERAAALQFNATRIYLHVRSENSGAMEFYFKRGYQKTSMCYSKEVDEDKLAEAAGAREQILLQKELVAGDYDDEQMQKRNNIKKRSARGGNKGFAKKND</sequence>
<evidence type="ECO:0000259" key="5">
    <source>
        <dbReference type="PROSITE" id="PS51186"/>
    </source>
</evidence>
<dbReference type="SUPFAM" id="SSF55729">
    <property type="entry name" value="Acyl-CoA N-acyltransferases (Nat)"/>
    <property type="match status" value="1"/>
</dbReference>
<dbReference type="EMBL" id="CAKOGP040002202">
    <property type="protein sequence ID" value="CAJ1965137.1"/>
    <property type="molecule type" value="Genomic_DNA"/>
</dbReference>
<feature type="chain" id="PRO_5042119664" description="N-acetyltransferase domain-containing protein" evidence="4">
    <location>
        <begin position="24"/>
        <end position="277"/>
    </location>
</feature>
<keyword evidence="7" id="KW-1185">Reference proteome</keyword>
<name>A0AAD2G700_9STRA</name>